<dbReference type="PROSITE" id="PS50152">
    <property type="entry name" value="25A_SYNTH_3"/>
    <property type="match status" value="1"/>
</dbReference>
<dbReference type="GO" id="GO:0051607">
    <property type="term" value="P:defense response to virus"/>
    <property type="evidence" value="ECO:0007669"/>
    <property type="project" value="TreeGrafter"/>
</dbReference>
<evidence type="ECO:0000313" key="4">
    <source>
        <dbReference type="Proteomes" id="UP000694390"/>
    </source>
</evidence>
<dbReference type="SUPFAM" id="SSF81301">
    <property type="entry name" value="Nucleotidyltransferase"/>
    <property type="match status" value="1"/>
</dbReference>
<dbReference type="GO" id="GO:0016020">
    <property type="term" value="C:membrane"/>
    <property type="evidence" value="ECO:0007669"/>
    <property type="project" value="TreeGrafter"/>
</dbReference>
<dbReference type="GO" id="GO:0001730">
    <property type="term" value="F:2'-5'-oligoadenylate synthetase activity"/>
    <property type="evidence" value="ECO:0007669"/>
    <property type="project" value="UniProtKB-EC"/>
</dbReference>
<reference evidence="3" key="3">
    <citation type="submission" date="2025-09" db="UniProtKB">
        <authorList>
            <consortium name="Ensembl"/>
        </authorList>
    </citation>
    <scope>IDENTIFICATION</scope>
</reference>
<dbReference type="GeneTree" id="ENSGT00510000046406"/>
<dbReference type="Ensembl" id="ENSGEVT00005019441.1">
    <property type="protein sequence ID" value="ENSGEVP00005018500.1"/>
    <property type="gene ID" value="ENSGEVG00005013101.1"/>
</dbReference>
<dbReference type="PANTHER" id="PTHR11258">
    <property type="entry name" value="2-5 OLIGOADENYLATE SYNTHETASE"/>
    <property type="match status" value="1"/>
</dbReference>
<organism evidence="3 4">
    <name type="scientific">Gopherus evgoodei</name>
    <name type="common">Goodes thornscrub tortoise</name>
    <dbReference type="NCBI Taxonomy" id="1825980"/>
    <lineage>
        <taxon>Eukaryota</taxon>
        <taxon>Metazoa</taxon>
        <taxon>Chordata</taxon>
        <taxon>Craniata</taxon>
        <taxon>Vertebrata</taxon>
        <taxon>Euteleostomi</taxon>
        <taxon>Archelosauria</taxon>
        <taxon>Testudinata</taxon>
        <taxon>Testudines</taxon>
        <taxon>Cryptodira</taxon>
        <taxon>Durocryptodira</taxon>
        <taxon>Testudinoidea</taxon>
        <taxon>Testudinidae</taxon>
        <taxon>Gopherus</taxon>
    </lineage>
</organism>
<dbReference type="Pfam" id="PF10421">
    <property type="entry name" value="OAS1_C"/>
    <property type="match status" value="1"/>
</dbReference>
<feature type="domain" description="2'-5'-oligoadenylate synthetase 1" evidence="2">
    <location>
        <begin position="179"/>
        <end position="231"/>
    </location>
</feature>
<dbReference type="InterPro" id="IPR018952">
    <property type="entry name" value="2-5-oligoAdlate_synth_1_dom2/C"/>
</dbReference>
<dbReference type="Proteomes" id="UP000694390">
    <property type="component" value="Chromosome 7"/>
</dbReference>
<evidence type="ECO:0000313" key="3">
    <source>
        <dbReference type="Ensembl" id="ENSGEVP00005018500.1"/>
    </source>
</evidence>
<evidence type="ECO:0000256" key="1">
    <source>
        <dbReference type="ARBA" id="ARBA00009526"/>
    </source>
</evidence>
<dbReference type="Gene3D" id="1.10.1410.20">
    <property type="entry name" value="2'-5'-oligoadenylate synthetase 1, domain 2"/>
    <property type="match status" value="1"/>
</dbReference>
<keyword evidence="4" id="KW-1185">Reference proteome</keyword>
<proteinExistence type="inferred from homology"/>
<dbReference type="OrthoDB" id="1885901at2759"/>
<dbReference type="InterPro" id="IPR043519">
    <property type="entry name" value="NT_sf"/>
</dbReference>
<dbReference type="GO" id="GO:0005654">
    <property type="term" value="C:nucleoplasm"/>
    <property type="evidence" value="ECO:0007669"/>
    <property type="project" value="TreeGrafter"/>
</dbReference>
<comment type="similarity">
    <text evidence="1">Belongs to the 2-5A synthase family.</text>
</comment>
<reference evidence="3" key="1">
    <citation type="submission" date="2019-06" db="EMBL/GenBank/DDBJ databases">
        <title>G10K-VGP Goodes thornscrub tortoise genome, primary haplotype.</title>
        <authorList>
            <person name="Murphy B."/>
            <person name="Edwards T."/>
            <person name="Rhie A."/>
            <person name="Koren S."/>
            <person name="Phillippy A."/>
            <person name="Fedrigo O."/>
            <person name="Haase B."/>
            <person name="Mountcastle J."/>
            <person name="Lewin H."/>
            <person name="Damas J."/>
            <person name="Howe K."/>
            <person name="Formenti G."/>
            <person name="Myers G."/>
            <person name="Durbin R."/>
            <person name="Jarvis E.D."/>
        </authorList>
    </citation>
    <scope>NUCLEOTIDE SEQUENCE [LARGE SCALE GENOMIC DNA]</scope>
</reference>
<name>A0A8C4WNI3_9SAUR</name>
<evidence type="ECO:0000259" key="2">
    <source>
        <dbReference type="Pfam" id="PF10421"/>
    </source>
</evidence>
<dbReference type="GO" id="GO:0003725">
    <property type="term" value="F:double-stranded RNA binding"/>
    <property type="evidence" value="ECO:0007669"/>
    <property type="project" value="TreeGrafter"/>
</dbReference>
<reference evidence="3" key="2">
    <citation type="submission" date="2025-08" db="UniProtKB">
        <authorList>
            <consortium name="Ensembl"/>
        </authorList>
    </citation>
    <scope>IDENTIFICATION</scope>
</reference>
<dbReference type="Gene3D" id="3.30.460.10">
    <property type="entry name" value="Beta Polymerase, domain 2"/>
    <property type="match status" value="1"/>
</dbReference>
<dbReference type="GO" id="GO:0045071">
    <property type="term" value="P:negative regulation of viral genome replication"/>
    <property type="evidence" value="ECO:0007669"/>
    <property type="project" value="TreeGrafter"/>
</dbReference>
<dbReference type="AlphaFoldDB" id="A0A8C4WNI3"/>
<dbReference type="GO" id="GO:0005524">
    <property type="term" value="F:ATP binding"/>
    <property type="evidence" value="ECO:0007669"/>
    <property type="project" value="UniProtKB-KW"/>
</dbReference>
<accession>A0A8C4WNI3</accession>
<dbReference type="GO" id="GO:0005829">
    <property type="term" value="C:cytosol"/>
    <property type="evidence" value="ECO:0007669"/>
    <property type="project" value="TreeGrafter"/>
</dbReference>
<sequence length="348" mass="39256">MAKGASLRRRSPHCQISRLCPVPVIRRRCKERAPQQCTLQHRIHPRNIFYPILTLLVCFWLPSREGCAREVTWLSGRRVEGPHIAQHPGIVERVGSSAGKGTALKNNSDADLVLFLSCFSSYRDQMENRVAVLDTIKQKLNQTPLRSVCGDPSSTLSSRAGDSWHQTFPPGLRGSDSGQSRAGEFCTSFTELQRDFVKCHPAKLKNLLRLVKHWYKEVRCPALPQSVIPPSPTLAPSHALPALGLPLHVNAGSAGELWADKRTSHMLKPPWKKVTEDYIMVGGGVTLRQALMRSSDHRLDQRLNNRIVGHLEQSLTRIQNPLKIIEKQTTIYISIRDRYKFLIESKFV</sequence>
<dbReference type="PANTHER" id="PTHR11258:SF7">
    <property type="entry name" value="2'-5'-OLIGOADENYLATE SYNTHASE-LIKE PROTEIN 2"/>
    <property type="match status" value="1"/>
</dbReference>
<protein>
    <recommendedName>
        <fullName evidence="2">2'-5'-oligoadenylate synthetase 1 domain-containing protein</fullName>
    </recommendedName>
</protein>